<proteinExistence type="predicted"/>
<name>A0A1B8HR91_9GAMM</name>
<dbReference type="EMBL" id="LZEX01000001">
    <property type="protein sequence ID" value="OBU11790.1"/>
    <property type="molecule type" value="Genomic_DNA"/>
</dbReference>
<dbReference type="Proteomes" id="UP000092247">
    <property type="component" value="Unassembled WGS sequence"/>
</dbReference>
<dbReference type="Gene3D" id="1.20.120.600">
    <property type="entry name" value="Crystal structure from the mobile metagenome of halifax harbour sewage outfall"/>
    <property type="match status" value="1"/>
</dbReference>
<evidence type="ECO:0000313" key="1">
    <source>
        <dbReference type="EMBL" id="OBU11790.1"/>
    </source>
</evidence>
<gene>
    <name evidence="1" type="ORF">AYY17_01500</name>
</gene>
<evidence type="ECO:0000313" key="2">
    <source>
        <dbReference type="Proteomes" id="UP000092247"/>
    </source>
</evidence>
<comment type="caution">
    <text evidence="1">The sequence shown here is derived from an EMBL/GenBank/DDBJ whole genome shotgun (WGS) entry which is preliminary data.</text>
</comment>
<accession>A0A1B8HR91</accession>
<organism evidence="1 2">
    <name type="scientific">Morganella psychrotolerans</name>
    <dbReference type="NCBI Taxonomy" id="368603"/>
    <lineage>
        <taxon>Bacteria</taxon>
        <taxon>Pseudomonadati</taxon>
        <taxon>Pseudomonadota</taxon>
        <taxon>Gammaproteobacteria</taxon>
        <taxon>Enterobacterales</taxon>
        <taxon>Morganellaceae</taxon>
        <taxon>Morganella</taxon>
    </lineage>
</organism>
<dbReference type="AlphaFoldDB" id="A0A1B8HR91"/>
<protein>
    <submittedName>
        <fullName evidence="1">Uncharacterized protein</fullName>
    </submittedName>
</protein>
<reference evidence="1 2" key="1">
    <citation type="submission" date="2016-06" db="EMBL/GenBank/DDBJ databases">
        <authorList>
            <person name="Kjaerup R.B."/>
            <person name="Dalgaard T.S."/>
            <person name="Juul-Madsen H.R."/>
        </authorList>
    </citation>
    <scope>NUCLEOTIDE SEQUENCE [LARGE SCALE GENOMIC DNA]</scope>
    <source>
        <strain evidence="1 2">GCSL-Mp3</strain>
    </source>
</reference>
<sequence length="95" mass="10990">MKLSGLKRIITINQYFDWATDKSLIQRFIDDNRDHTSGFIALDKTNKDCKADLIAYLDTEIRKYAGTEQKENYTALKNGNLLVIKTFSTIMQKHS</sequence>